<feature type="binding site" evidence="9">
    <location>
        <position position="220"/>
    </location>
    <ligand>
        <name>ATP</name>
        <dbReference type="ChEBI" id="CHEBI:30616"/>
    </ligand>
</feature>
<accession>A0A1V4HAD9</accession>
<dbReference type="GO" id="GO:0005524">
    <property type="term" value="F:ATP binding"/>
    <property type="evidence" value="ECO:0007669"/>
    <property type="project" value="UniProtKB-UniRule"/>
</dbReference>
<dbReference type="RefSeq" id="WP_079419036.1">
    <property type="nucleotide sequence ID" value="NZ_MBTG01000045.1"/>
</dbReference>
<dbReference type="GO" id="GO:0005737">
    <property type="term" value="C:cytoplasm"/>
    <property type="evidence" value="ECO:0007669"/>
    <property type="project" value="UniProtKB-SubCell"/>
</dbReference>
<keyword evidence="11" id="KW-0347">Helicase</keyword>
<feature type="binding site" evidence="9">
    <location>
        <position position="183"/>
    </location>
    <ligand>
        <name>ATP</name>
        <dbReference type="ChEBI" id="CHEBI:30616"/>
    </ligand>
</feature>
<feature type="binding site" evidence="9">
    <location>
        <position position="68"/>
    </location>
    <ligand>
        <name>Mg(2+)</name>
        <dbReference type="ChEBI" id="CHEBI:18420"/>
    </ligand>
</feature>
<dbReference type="InterPro" id="IPR027417">
    <property type="entry name" value="P-loop_NTPase"/>
</dbReference>
<comment type="caution">
    <text evidence="11">The sequence shown here is derived from an EMBL/GenBank/DDBJ whole genome shotgun (WGS) entry which is preliminary data.</text>
</comment>
<evidence type="ECO:0000256" key="6">
    <source>
        <dbReference type="ARBA" id="ARBA00023125"/>
    </source>
</evidence>
<comment type="catalytic activity">
    <reaction evidence="9">
        <text>ATP + H2O = ADP + phosphate + H(+)</text>
        <dbReference type="Rhea" id="RHEA:13065"/>
        <dbReference type="ChEBI" id="CHEBI:15377"/>
        <dbReference type="ChEBI" id="CHEBI:15378"/>
        <dbReference type="ChEBI" id="CHEBI:30616"/>
        <dbReference type="ChEBI" id="CHEBI:43474"/>
        <dbReference type="ChEBI" id="CHEBI:456216"/>
    </reaction>
</comment>
<dbReference type="Pfam" id="PF17864">
    <property type="entry name" value="AAA_lid_4"/>
    <property type="match status" value="1"/>
</dbReference>
<feature type="domain" description="AAA+ ATPase" evidence="10">
    <location>
        <begin position="53"/>
        <end position="184"/>
    </location>
</feature>
<dbReference type="GO" id="GO:0048476">
    <property type="term" value="C:Holliday junction resolvase complex"/>
    <property type="evidence" value="ECO:0007669"/>
    <property type="project" value="UniProtKB-UniRule"/>
</dbReference>
<comment type="function">
    <text evidence="9">The RuvA-RuvB-RuvC complex processes Holliday junction (HJ) DNA during genetic recombination and DNA repair, while the RuvA-RuvB complex plays an important role in the rescue of blocked DNA replication forks via replication fork reversal (RFR). RuvA specifically binds to HJ cruciform DNA, conferring on it an open structure. The RuvB hexamer acts as an ATP-dependent pump, pulling dsDNA into and through the RuvAB complex. RuvB forms 2 homohexamers on either side of HJ DNA bound by 1 or 2 RuvA tetramers; 4 subunits per hexamer contact DNA at a time. Coordinated motions by a converter formed by DNA-disengaged RuvB subunits stimulates ATP hydrolysis and nucleotide exchange. Immobilization of the converter enables RuvB to convert the ATP-contained energy into a lever motion, pulling 2 nucleotides of DNA out of the RuvA tetramer per ATP hydrolyzed, thus driving DNA branch migration. The RuvB motors rotate together with the DNA substrate, which together with the progressing nucleotide cycle form the mechanistic basis for DNA recombination by continuous HJ branch migration. Branch migration allows RuvC to scan DNA until it finds its consensus sequence, where it cleaves and resolves cruciform DNA.</text>
</comment>
<protein>
    <recommendedName>
        <fullName evidence="9">Holliday junction branch migration complex subunit RuvB</fullName>
        <ecNumber evidence="9">3.6.4.-</ecNumber>
    </recommendedName>
</protein>
<gene>
    <name evidence="9" type="primary">ruvB</name>
    <name evidence="11" type="ORF">BC351_08810</name>
</gene>
<feature type="binding site" evidence="9">
    <location>
        <position position="68"/>
    </location>
    <ligand>
        <name>ATP</name>
        <dbReference type="ChEBI" id="CHEBI:30616"/>
    </ligand>
</feature>
<evidence type="ECO:0000256" key="4">
    <source>
        <dbReference type="ARBA" id="ARBA00022801"/>
    </source>
</evidence>
<evidence type="ECO:0000313" key="11">
    <source>
        <dbReference type="EMBL" id="OPH48555.1"/>
    </source>
</evidence>
<feature type="binding site" evidence="9">
    <location>
        <position position="67"/>
    </location>
    <ligand>
        <name>ATP</name>
        <dbReference type="ChEBI" id="CHEBI:30616"/>
    </ligand>
</feature>
<feature type="region of interest" description="Small ATPAse domain (RuvB-S)" evidence="9">
    <location>
        <begin position="184"/>
        <end position="254"/>
    </location>
</feature>
<evidence type="ECO:0000313" key="12">
    <source>
        <dbReference type="Proteomes" id="UP000190626"/>
    </source>
</evidence>
<dbReference type="InterPro" id="IPR008823">
    <property type="entry name" value="RuvB_wg_C"/>
</dbReference>
<dbReference type="InterPro" id="IPR003593">
    <property type="entry name" value="AAA+_ATPase"/>
</dbReference>
<keyword evidence="3 9" id="KW-0227">DNA damage</keyword>
<reference evidence="12" key="1">
    <citation type="submission" date="2016-07" db="EMBL/GenBank/DDBJ databases">
        <authorList>
            <person name="Florea S."/>
            <person name="Webb J.S."/>
            <person name="Jaromczyk J."/>
            <person name="Schardl C.L."/>
        </authorList>
    </citation>
    <scope>NUCLEOTIDE SEQUENCE [LARGE SCALE GENOMIC DNA]</scope>
    <source>
        <strain evidence="12">CY1</strain>
    </source>
</reference>
<comment type="subunit">
    <text evidence="9">Homohexamer. Forms an RuvA(8)-RuvB(12)-Holliday junction (HJ) complex. HJ DNA is sandwiched between 2 RuvA tetramers; dsDNA enters through RuvA and exits via RuvB. An RuvB hexamer assembles on each DNA strand where it exits the tetramer. Each RuvB hexamer is contacted by two RuvA subunits (via domain III) on 2 adjacent RuvB subunits; this complex drives branch migration. In the full resolvosome a probable DNA-RuvA(4)-RuvB(12)-RuvC(2) complex forms which resolves the HJ.</text>
</comment>
<evidence type="ECO:0000256" key="1">
    <source>
        <dbReference type="ARBA" id="ARBA00022490"/>
    </source>
</evidence>
<dbReference type="Pfam" id="PF05496">
    <property type="entry name" value="RuvB_N"/>
    <property type="match status" value="1"/>
</dbReference>
<proteinExistence type="inferred from homology"/>
<feature type="region of interest" description="Large ATPase domain (RuvB-L)" evidence="9">
    <location>
        <begin position="3"/>
        <end position="183"/>
    </location>
</feature>
<dbReference type="EMBL" id="MBTG01000045">
    <property type="protein sequence ID" value="OPH48555.1"/>
    <property type="molecule type" value="Genomic_DNA"/>
</dbReference>
<feature type="binding site" evidence="9">
    <location>
        <begin position="130"/>
        <end position="132"/>
    </location>
    <ligand>
        <name>ATP</name>
        <dbReference type="ChEBI" id="CHEBI:30616"/>
    </ligand>
</feature>
<dbReference type="InterPro" id="IPR004605">
    <property type="entry name" value="DNA_helicase_Holl-junc_RuvB"/>
</dbReference>
<keyword evidence="1 9" id="KW-0963">Cytoplasm</keyword>
<feature type="binding site" evidence="9">
    <location>
        <position position="64"/>
    </location>
    <ligand>
        <name>ATP</name>
        <dbReference type="ChEBI" id="CHEBI:30616"/>
    </ligand>
</feature>
<dbReference type="Gene3D" id="1.10.8.60">
    <property type="match status" value="1"/>
</dbReference>
<feature type="binding site" evidence="9">
    <location>
        <position position="312"/>
    </location>
    <ligand>
        <name>DNA</name>
        <dbReference type="ChEBI" id="CHEBI:16991"/>
    </ligand>
</feature>
<comment type="domain">
    <text evidence="9">Has 3 domains, the large (RuvB-L) and small ATPase (RuvB-S) domains and the C-terminal head (RuvB-H) domain. The head domain binds DNA, while the ATPase domains jointly bind ATP, ADP or are empty depending on the state of the subunit in the translocation cycle. During a single DNA translocation step the structure of each domain remains the same, but their relative positions change.</text>
</comment>
<dbReference type="AlphaFoldDB" id="A0A1V4HAD9"/>
<dbReference type="GO" id="GO:0006281">
    <property type="term" value="P:DNA repair"/>
    <property type="evidence" value="ECO:0007669"/>
    <property type="project" value="UniProtKB-UniRule"/>
</dbReference>
<comment type="subcellular location">
    <subcellularLocation>
        <location evidence="9">Cytoplasm</location>
    </subcellularLocation>
</comment>
<dbReference type="OrthoDB" id="9804478at2"/>
<keyword evidence="7 9" id="KW-0233">DNA recombination</keyword>
<dbReference type="NCBIfam" id="NF000868">
    <property type="entry name" value="PRK00080.1"/>
    <property type="match status" value="1"/>
</dbReference>
<keyword evidence="4 9" id="KW-0378">Hydrolase</keyword>
<dbReference type="InterPro" id="IPR008824">
    <property type="entry name" value="RuvB-like_N"/>
</dbReference>
<dbReference type="SUPFAM" id="SSF52540">
    <property type="entry name" value="P-loop containing nucleoside triphosphate hydrolases"/>
    <property type="match status" value="1"/>
</dbReference>
<keyword evidence="2 9" id="KW-0547">Nucleotide-binding</keyword>
<name>A0A1V4HAD9_9BACL</name>
<keyword evidence="5 9" id="KW-0067">ATP-binding</keyword>
<dbReference type="STRING" id="1469647.BC351_08810"/>
<keyword evidence="8 9" id="KW-0234">DNA repair</keyword>
<evidence type="ECO:0000259" key="10">
    <source>
        <dbReference type="SMART" id="SM00382"/>
    </source>
</evidence>
<evidence type="ECO:0000256" key="3">
    <source>
        <dbReference type="ARBA" id="ARBA00022763"/>
    </source>
</evidence>
<dbReference type="InterPro" id="IPR041445">
    <property type="entry name" value="AAA_lid_4"/>
</dbReference>
<feature type="binding site" evidence="9">
    <location>
        <position position="69"/>
    </location>
    <ligand>
        <name>ATP</name>
        <dbReference type="ChEBI" id="CHEBI:30616"/>
    </ligand>
</feature>
<feature type="region of interest" description="Head domain (RuvB-H)" evidence="9">
    <location>
        <begin position="257"/>
        <end position="335"/>
    </location>
</feature>
<dbReference type="InterPro" id="IPR036388">
    <property type="entry name" value="WH-like_DNA-bd_sf"/>
</dbReference>
<dbReference type="Proteomes" id="UP000190626">
    <property type="component" value="Unassembled WGS sequence"/>
</dbReference>
<evidence type="ECO:0000256" key="8">
    <source>
        <dbReference type="ARBA" id="ARBA00023204"/>
    </source>
</evidence>
<sequence length="335" mass="37249">MDNDRIISANLMMEDNVIEYSLRPRYLAEYIGQKQAKENLKIYIEAAKMRKEALDHVLLYGPPGLGKTTLSNIIANELGVSIRTTSGPAIERPGDLAAILTNLQEGDVLFIDEIHRLHRTVEEVLYPAMEDFALDIIIGKGPSARSVRLDLPPFTMIGATTRVGLLSAPLRDRFGVVSRLEFYTVEELTYIVSRTADILQVGIVGEAAREIGMRSRGTPRIANRLLKRVRDFAQVKGDGIITLDIAREALKLIQVDDLGLDEIDHKMLRAIIQSFQGGPVGLETIAATIGEESQTIEDVYEPYLLQIGFLQRTPRGRTVTPLAYHHLGLPVPDQK</sequence>
<dbReference type="EC" id="3.6.4.-" evidence="9"/>
<comment type="similarity">
    <text evidence="9">Belongs to the RuvB family.</text>
</comment>
<dbReference type="HAMAP" id="MF_00016">
    <property type="entry name" value="DNA_HJ_migration_RuvB"/>
    <property type="match status" value="1"/>
</dbReference>
<dbReference type="PANTHER" id="PTHR42848:SF1">
    <property type="entry name" value="HOLLIDAY JUNCTION BRANCH MIGRATION COMPLEX SUBUNIT RUVB"/>
    <property type="match status" value="1"/>
</dbReference>
<dbReference type="SMART" id="SM00382">
    <property type="entry name" value="AAA"/>
    <property type="match status" value="1"/>
</dbReference>
<feature type="binding site" evidence="9">
    <location>
        <position position="317"/>
    </location>
    <ligand>
        <name>DNA</name>
        <dbReference type="ChEBI" id="CHEBI:16991"/>
    </ligand>
</feature>
<feature type="binding site" evidence="9">
    <location>
        <position position="22"/>
    </location>
    <ligand>
        <name>ATP</name>
        <dbReference type="ChEBI" id="CHEBI:30616"/>
    </ligand>
</feature>
<evidence type="ECO:0000256" key="2">
    <source>
        <dbReference type="ARBA" id="ARBA00022741"/>
    </source>
</evidence>
<feature type="binding site" evidence="9">
    <location>
        <position position="173"/>
    </location>
    <ligand>
        <name>ATP</name>
        <dbReference type="ChEBI" id="CHEBI:30616"/>
    </ligand>
</feature>
<dbReference type="GO" id="GO:0006310">
    <property type="term" value="P:DNA recombination"/>
    <property type="evidence" value="ECO:0007669"/>
    <property type="project" value="UniProtKB-UniRule"/>
</dbReference>
<feature type="binding site" evidence="9">
    <location>
        <position position="23"/>
    </location>
    <ligand>
        <name>ATP</name>
        <dbReference type="ChEBI" id="CHEBI:30616"/>
    </ligand>
</feature>
<evidence type="ECO:0000256" key="9">
    <source>
        <dbReference type="HAMAP-Rule" id="MF_00016"/>
    </source>
</evidence>
<evidence type="ECO:0000256" key="7">
    <source>
        <dbReference type="ARBA" id="ARBA00023172"/>
    </source>
</evidence>
<keyword evidence="6 9" id="KW-0238">DNA-binding</keyword>
<dbReference type="Gene3D" id="3.40.50.300">
    <property type="entry name" value="P-loop containing nucleotide triphosphate hydrolases"/>
    <property type="match status" value="1"/>
</dbReference>
<comment type="caution">
    <text evidence="9">Lacks conserved residue(s) required for the propagation of feature annotation.</text>
</comment>
<dbReference type="Gene3D" id="1.10.10.10">
    <property type="entry name" value="Winged helix-like DNA-binding domain superfamily/Winged helix DNA-binding domain"/>
    <property type="match status" value="1"/>
</dbReference>
<dbReference type="GO" id="GO:0009378">
    <property type="term" value="F:four-way junction helicase activity"/>
    <property type="evidence" value="ECO:0007669"/>
    <property type="project" value="InterPro"/>
</dbReference>
<dbReference type="InterPro" id="IPR036390">
    <property type="entry name" value="WH_DNA-bd_sf"/>
</dbReference>
<dbReference type="CDD" id="cd00009">
    <property type="entry name" value="AAA"/>
    <property type="match status" value="1"/>
</dbReference>
<keyword evidence="12" id="KW-1185">Reference proteome</keyword>
<evidence type="ECO:0000256" key="5">
    <source>
        <dbReference type="ARBA" id="ARBA00022840"/>
    </source>
</evidence>
<dbReference type="PANTHER" id="PTHR42848">
    <property type="match status" value="1"/>
</dbReference>
<dbReference type="GO" id="GO:0000400">
    <property type="term" value="F:four-way junction DNA binding"/>
    <property type="evidence" value="ECO:0007669"/>
    <property type="project" value="UniProtKB-UniRule"/>
</dbReference>
<dbReference type="Pfam" id="PF05491">
    <property type="entry name" value="WHD_RuvB"/>
    <property type="match status" value="1"/>
</dbReference>
<dbReference type="GO" id="GO:0016887">
    <property type="term" value="F:ATP hydrolysis activity"/>
    <property type="evidence" value="ECO:0007669"/>
    <property type="project" value="RHEA"/>
</dbReference>
<dbReference type="SUPFAM" id="SSF46785">
    <property type="entry name" value="Winged helix' DNA-binding domain"/>
    <property type="match status" value="1"/>
</dbReference>
<organism evidence="11 12">
    <name type="scientific">Paenibacillus ferrarius</name>
    <dbReference type="NCBI Taxonomy" id="1469647"/>
    <lineage>
        <taxon>Bacteria</taxon>
        <taxon>Bacillati</taxon>
        <taxon>Bacillota</taxon>
        <taxon>Bacilli</taxon>
        <taxon>Bacillales</taxon>
        <taxon>Paenibacillaceae</taxon>
        <taxon>Paenibacillus</taxon>
    </lineage>
</organism>
<dbReference type="NCBIfam" id="TIGR00635">
    <property type="entry name" value="ruvB"/>
    <property type="match status" value="1"/>
</dbReference>